<keyword evidence="2" id="KW-1185">Reference proteome</keyword>
<dbReference type="InterPro" id="IPR027107">
    <property type="entry name" value="Tuberin/Ral-act_asu"/>
</dbReference>
<dbReference type="Proteomes" id="UP001432322">
    <property type="component" value="Unassembled WGS sequence"/>
</dbReference>
<sequence>RKQKGGVDLSGSVSRFSDLHRDCFSRVKHLKVLLDSFTLQEKRQLMGEYSFEAFHLVEELLISCDVSSSTQGAIEAESGLWTLEQLLCLAPQLVGSGWQQHAIESLLKKAIYPHNVLSVRKIAIRLFLIFYQSLAVYGNRSGDLDRVFQCLLPYFPLSGGENTQSILQEYCQSAGTWDSIPSHSNRASRIISRETTNNPRERAQLLQVYLDKLLEYCCRETIRIEWDDEQKRRQCAQFILDRVIVLYIKETFPDMENNGVDIFGGWMGGESENTPLDTADPIVIARYWLIRWMTNVASAIQLSPEIAHGGVLLYHSVLFSSQSATNSLLTLLGEAMKLPLACANVIHKVVSLLSTWLLQSEMAPFVSNGSVSIESSSLLFIHILLSFFHSPYLDNSDRIDSCVSISFSILSSCRSLSLTTLRLQSHLPPSVWSHLLTRLIEAATRLSILTDHFSYETSSAFASTILSLLISMKVVHSMVLDDSFLWDMTNAYLEGSIWIDSTNEWTKTVNLLTRALIYYTIDVDVNEKEKTAKETPLMSVRRLREGRGVGTTERDGGIGIECDVEEPGVEDKREEEEKVFLHSDQLTHSLMERKGDVSVCVGVWRRLILSIRPSCSPSGKIASTAISTIASTLFGVGLDHLGIWLIELLVSTKNDTVISLSLLSIIESLRSPFMSPALQSICLSVIIPIVTWKDSCVLSSILSLRPHHLVVVTVNLVCALDARLIDEPSDELIGVMAQLALHSTSCEGWIMRQLTDSSTTLSQCIVCTNCLLTIGIMREDVSLISRLLTAITRTESRGPLIYLLSSSLPILNRSMREAGMISIVSESLLSVNNERVRREIEGVAASLLLSSNVPPTAHQLSSILHHMSVDKEKVLEGCLIVNSSQFPLPSFSVSRTNSAPSNNDGIFITRESCLLSVIGSSGGPMCCARTRFSRHSWYLFPLPTSDHHSSNISSWLFKSATKKRDAATDTILGAMGDILDELVGPSSKREHSLDVAPFLEVIKRKTRRYRRGEKKKKKEEVE</sequence>
<name>A0AAV5WFE6_9BILA</name>
<feature type="non-terminal residue" evidence="1">
    <location>
        <position position="1022"/>
    </location>
</feature>
<dbReference type="GO" id="GO:0005096">
    <property type="term" value="F:GTPase activator activity"/>
    <property type="evidence" value="ECO:0007669"/>
    <property type="project" value="InterPro"/>
</dbReference>
<protein>
    <submittedName>
        <fullName evidence="1">Uncharacterized protein</fullName>
    </submittedName>
</protein>
<dbReference type="PANTHER" id="PTHR10063:SF11">
    <property type="entry name" value="RHO GTPASE-ACTIVATING PROTEIN CG5521-RELATED"/>
    <property type="match status" value="1"/>
</dbReference>
<evidence type="ECO:0000313" key="1">
    <source>
        <dbReference type="EMBL" id="GMT28662.1"/>
    </source>
</evidence>
<reference evidence="1" key="1">
    <citation type="submission" date="2023-10" db="EMBL/GenBank/DDBJ databases">
        <title>Genome assembly of Pristionchus species.</title>
        <authorList>
            <person name="Yoshida K."/>
            <person name="Sommer R.J."/>
        </authorList>
    </citation>
    <scope>NUCLEOTIDE SEQUENCE</scope>
    <source>
        <strain evidence="1">RS5133</strain>
    </source>
</reference>
<comment type="caution">
    <text evidence="1">The sequence shown here is derived from an EMBL/GenBank/DDBJ whole genome shotgun (WGS) entry which is preliminary data.</text>
</comment>
<proteinExistence type="predicted"/>
<accession>A0AAV5WFE6</accession>
<dbReference type="GO" id="GO:0005634">
    <property type="term" value="C:nucleus"/>
    <property type="evidence" value="ECO:0007669"/>
    <property type="project" value="InterPro"/>
</dbReference>
<feature type="non-terminal residue" evidence="1">
    <location>
        <position position="1"/>
    </location>
</feature>
<dbReference type="PANTHER" id="PTHR10063">
    <property type="entry name" value="TUBERIN"/>
    <property type="match status" value="1"/>
</dbReference>
<evidence type="ECO:0000313" key="2">
    <source>
        <dbReference type="Proteomes" id="UP001432322"/>
    </source>
</evidence>
<organism evidence="1 2">
    <name type="scientific">Pristionchus fissidentatus</name>
    <dbReference type="NCBI Taxonomy" id="1538716"/>
    <lineage>
        <taxon>Eukaryota</taxon>
        <taxon>Metazoa</taxon>
        <taxon>Ecdysozoa</taxon>
        <taxon>Nematoda</taxon>
        <taxon>Chromadorea</taxon>
        <taxon>Rhabditida</taxon>
        <taxon>Rhabditina</taxon>
        <taxon>Diplogasteromorpha</taxon>
        <taxon>Diplogasteroidea</taxon>
        <taxon>Neodiplogasteridae</taxon>
        <taxon>Pristionchus</taxon>
    </lineage>
</organism>
<dbReference type="EMBL" id="BTSY01000005">
    <property type="protein sequence ID" value="GMT28662.1"/>
    <property type="molecule type" value="Genomic_DNA"/>
</dbReference>
<dbReference type="GO" id="GO:0005737">
    <property type="term" value="C:cytoplasm"/>
    <property type="evidence" value="ECO:0007669"/>
    <property type="project" value="TreeGrafter"/>
</dbReference>
<gene>
    <name evidence="1" type="ORF">PFISCL1PPCAC_19959</name>
</gene>
<dbReference type="AlphaFoldDB" id="A0AAV5WFE6"/>